<evidence type="ECO:0000313" key="2">
    <source>
        <dbReference type="EMBL" id="GGB64903.1"/>
    </source>
</evidence>
<dbReference type="EMBL" id="BMEA01000001">
    <property type="protein sequence ID" value="GGB64903.1"/>
    <property type="molecule type" value="Genomic_DNA"/>
</dbReference>
<comment type="caution">
    <text evidence="2">The sequence shown here is derived from an EMBL/GenBank/DDBJ whole genome shotgun (WGS) entry which is preliminary data.</text>
</comment>
<evidence type="ECO:0000313" key="3">
    <source>
        <dbReference type="Proteomes" id="UP000628079"/>
    </source>
</evidence>
<proteinExistence type="predicted"/>
<sequence>MAAPRQVLDTFHRGIIEHMFDPSTPPPLRRSASPGAPGGSRRPGPPGWPDRVPPPEAPGWQVPAVGWLLDHCPSDYRMYAVWRRHPVALAWVTTHHLDAQLGAMRTAYRGLRVDLADHVEPEGIAASLAALEAEGARLVAARRAAGLLLEAMQGHTFVPRL</sequence>
<reference evidence="2" key="1">
    <citation type="journal article" date="2014" name="Int. J. Syst. Evol. Microbiol.">
        <title>Complete genome sequence of Corynebacterium casei LMG S-19264T (=DSM 44701T), isolated from a smear-ripened cheese.</title>
        <authorList>
            <consortium name="US DOE Joint Genome Institute (JGI-PGF)"/>
            <person name="Walter F."/>
            <person name="Albersmeier A."/>
            <person name="Kalinowski J."/>
            <person name="Ruckert C."/>
        </authorList>
    </citation>
    <scope>NUCLEOTIDE SEQUENCE</scope>
    <source>
        <strain evidence="2">CGMCC 1.10749</strain>
    </source>
</reference>
<feature type="compositionally biased region" description="Pro residues" evidence="1">
    <location>
        <begin position="43"/>
        <end position="57"/>
    </location>
</feature>
<name>A0A8H9FQ97_9MICO</name>
<feature type="compositionally biased region" description="Low complexity" evidence="1">
    <location>
        <begin position="29"/>
        <end position="42"/>
    </location>
</feature>
<accession>A0A8H9FQ97</accession>
<evidence type="ECO:0000256" key="1">
    <source>
        <dbReference type="SAM" id="MobiDB-lite"/>
    </source>
</evidence>
<dbReference type="Proteomes" id="UP000628079">
    <property type="component" value="Unassembled WGS sequence"/>
</dbReference>
<dbReference type="AlphaFoldDB" id="A0A8H9FQ97"/>
<protein>
    <submittedName>
        <fullName evidence="2">Uncharacterized protein</fullName>
    </submittedName>
</protein>
<reference evidence="2" key="2">
    <citation type="submission" date="2020-09" db="EMBL/GenBank/DDBJ databases">
        <authorList>
            <person name="Sun Q."/>
            <person name="Zhou Y."/>
        </authorList>
    </citation>
    <scope>NUCLEOTIDE SEQUENCE</scope>
    <source>
        <strain evidence="2">CGMCC 1.10749</strain>
    </source>
</reference>
<feature type="region of interest" description="Disordered" evidence="1">
    <location>
        <begin position="18"/>
        <end position="57"/>
    </location>
</feature>
<organism evidence="2 3">
    <name type="scientific">Knoellia flava</name>
    <dbReference type="NCBI Taxonomy" id="913969"/>
    <lineage>
        <taxon>Bacteria</taxon>
        <taxon>Bacillati</taxon>
        <taxon>Actinomycetota</taxon>
        <taxon>Actinomycetes</taxon>
        <taxon>Micrococcales</taxon>
        <taxon>Intrasporangiaceae</taxon>
        <taxon>Knoellia</taxon>
    </lineage>
</organism>
<gene>
    <name evidence="2" type="ORF">GCM10011314_00140</name>
</gene>